<feature type="non-terminal residue" evidence="2">
    <location>
        <position position="54"/>
    </location>
</feature>
<proteinExistence type="predicted"/>
<accession>A0A0D0BY51</accession>
<dbReference type="EMBL" id="KN835143">
    <property type="protein sequence ID" value="KIK47788.1"/>
    <property type="molecule type" value="Genomic_DNA"/>
</dbReference>
<dbReference type="HOGENOM" id="CLU_3056273_0_0_1"/>
<organism evidence="2 3">
    <name type="scientific">Suillus luteus UH-Slu-Lm8-n1</name>
    <dbReference type="NCBI Taxonomy" id="930992"/>
    <lineage>
        <taxon>Eukaryota</taxon>
        <taxon>Fungi</taxon>
        <taxon>Dikarya</taxon>
        <taxon>Basidiomycota</taxon>
        <taxon>Agaricomycotina</taxon>
        <taxon>Agaricomycetes</taxon>
        <taxon>Agaricomycetidae</taxon>
        <taxon>Boletales</taxon>
        <taxon>Suillineae</taxon>
        <taxon>Suillaceae</taxon>
        <taxon>Suillus</taxon>
    </lineage>
</organism>
<sequence length="54" mass="5987">MADSERGFPEEQVGGGRRQLTPVIETPTKLRTHIKATNRDGGLVKEASVRRARL</sequence>
<dbReference type="AlphaFoldDB" id="A0A0D0BY51"/>
<reference evidence="2 3" key="1">
    <citation type="submission" date="2014-04" db="EMBL/GenBank/DDBJ databases">
        <authorList>
            <consortium name="DOE Joint Genome Institute"/>
            <person name="Kuo A."/>
            <person name="Ruytinx J."/>
            <person name="Rineau F."/>
            <person name="Colpaert J."/>
            <person name="Kohler A."/>
            <person name="Nagy L.G."/>
            <person name="Floudas D."/>
            <person name="Copeland A."/>
            <person name="Barry K.W."/>
            <person name="Cichocki N."/>
            <person name="Veneault-Fourrey C."/>
            <person name="LaButti K."/>
            <person name="Lindquist E.A."/>
            <person name="Lipzen A."/>
            <person name="Lundell T."/>
            <person name="Morin E."/>
            <person name="Murat C."/>
            <person name="Sun H."/>
            <person name="Tunlid A."/>
            <person name="Henrissat B."/>
            <person name="Grigoriev I.V."/>
            <person name="Hibbett D.S."/>
            <person name="Martin F."/>
            <person name="Nordberg H.P."/>
            <person name="Cantor M.N."/>
            <person name="Hua S.X."/>
        </authorList>
    </citation>
    <scope>NUCLEOTIDE SEQUENCE [LARGE SCALE GENOMIC DNA]</scope>
    <source>
        <strain evidence="2 3">UH-Slu-Lm8-n1</strain>
    </source>
</reference>
<evidence type="ECO:0000313" key="3">
    <source>
        <dbReference type="Proteomes" id="UP000054485"/>
    </source>
</evidence>
<protein>
    <submittedName>
        <fullName evidence="2">Uncharacterized protein</fullName>
    </submittedName>
</protein>
<dbReference type="OrthoDB" id="2614979at2759"/>
<dbReference type="InParanoid" id="A0A0D0BY51"/>
<evidence type="ECO:0000313" key="2">
    <source>
        <dbReference type="EMBL" id="KIK47788.1"/>
    </source>
</evidence>
<keyword evidence="3" id="KW-1185">Reference proteome</keyword>
<evidence type="ECO:0000256" key="1">
    <source>
        <dbReference type="SAM" id="MobiDB-lite"/>
    </source>
</evidence>
<reference evidence="3" key="2">
    <citation type="submission" date="2015-01" db="EMBL/GenBank/DDBJ databases">
        <title>Evolutionary Origins and Diversification of the Mycorrhizal Mutualists.</title>
        <authorList>
            <consortium name="DOE Joint Genome Institute"/>
            <consortium name="Mycorrhizal Genomics Consortium"/>
            <person name="Kohler A."/>
            <person name="Kuo A."/>
            <person name="Nagy L.G."/>
            <person name="Floudas D."/>
            <person name="Copeland A."/>
            <person name="Barry K.W."/>
            <person name="Cichocki N."/>
            <person name="Veneault-Fourrey C."/>
            <person name="LaButti K."/>
            <person name="Lindquist E.A."/>
            <person name="Lipzen A."/>
            <person name="Lundell T."/>
            <person name="Morin E."/>
            <person name="Murat C."/>
            <person name="Riley R."/>
            <person name="Ohm R."/>
            <person name="Sun H."/>
            <person name="Tunlid A."/>
            <person name="Henrissat B."/>
            <person name="Grigoriev I.V."/>
            <person name="Hibbett D.S."/>
            <person name="Martin F."/>
        </authorList>
    </citation>
    <scope>NUCLEOTIDE SEQUENCE [LARGE SCALE GENOMIC DNA]</scope>
    <source>
        <strain evidence="3">UH-Slu-Lm8-n1</strain>
    </source>
</reference>
<name>A0A0D0BY51_9AGAM</name>
<gene>
    <name evidence="2" type="ORF">CY34DRAFT_73135</name>
</gene>
<dbReference type="Proteomes" id="UP000054485">
    <property type="component" value="Unassembled WGS sequence"/>
</dbReference>
<feature type="region of interest" description="Disordered" evidence="1">
    <location>
        <begin position="1"/>
        <end position="25"/>
    </location>
</feature>